<feature type="compositionally biased region" description="Basic and acidic residues" evidence="1">
    <location>
        <begin position="43"/>
        <end position="56"/>
    </location>
</feature>
<gene>
    <name evidence="2" type="ORF">HLY00_1472</name>
</gene>
<reference evidence="2 3" key="1">
    <citation type="submission" date="2020-05" db="EMBL/GenBank/DDBJ databases">
        <title>Draft genome sequence of Mycobacterium hippocampi DL, isolated from European seabass, Dicentrarchus labrax, reared in fish farms.</title>
        <authorList>
            <person name="Stathopoulou P."/>
            <person name="Asimakis E."/>
            <person name="Tzokas K."/>
            <person name="Batargias C."/>
            <person name="Tsiamis G."/>
        </authorList>
    </citation>
    <scope>NUCLEOTIDE SEQUENCE [LARGE SCALE GENOMIC DNA]</scope>
    <source>
        <strain evidence="2 3">DL</strain>
    </source>
</reference>
<feature type="region of interest" description="Disordered" evidence="1">
    <location>
        <begin position="1"/>
        <end position="61"/>
    </location>
</feature>
<name>A0A850PS27_9MYCO</name>
<sequence>MDRCDRTLWGRSDTLPDRSDLSAVAGNVRSVNEARKRRKAKQARRDAQRIRAREPETPDETPLIDEVRRALAGPPLELLGMVSMLIEATKPDPLAWLPSRPKRETVDLARLLDSLVGVHVRETTALLAVLGELLDASDAQQRCRREVAARQDVMPPWIADLADVDVYRAVRKTHVLGDGDEILIGAKLATGDELTCAAYVDHALYSVVKDAFVIPDSIDTVVRVASEHNTDPDTTFVDMDLADARAWLDHGLAQDPLFTGQTDTWPGCRPLLHWLIRHLPTGGNKRESPDWDTESLEELCDAFFASERGATFDRREHRRLLEGLLATGDPLRWSVPRIERLFRTDDYEGDVPLAVVLDAPELLATFIPFAHARSGIRDELTAEALAAIEEITRKAASDN</sequence>
<comment type="caution">
    <text evidence="2">The sequence shown here is derived from an EMBL/GenBank/DDBJ whole genome shotgun (WGS) entry which is preliminary data.</text>
</comment>
<dbReference type="AlphaFoldDB" id="A0A850PS27"/>
<protein>
    <submittedName>
        <fullName evidence="2">Uncharacterized protein</fullName>
    </submittedName>
</protein>
<evidence type="ECO:0000313" key="3">
    <source>
        <dbReference type="Proteomes" id="UP000570517"/>
    </source>
</evidence>
<accession>A0A850PS27</accession>
<dbReference type="Proteomes" id="UP000570517">
    <property type="component" value="Unassembled WGS sequence"/>
</dbReference>
<dbReference type="EMBL" id="JABFYL010000023">
    <property type="protein sequence ID" value="NVN50305.1"/>
    <property type="molecule type" value="Genomic_DNA"/>
</dbReference>
<keyword evidence="3" id="KW-1185">Reference proteome</keyword>
<organism evidence="2 3">
    <name type="scientific">Mycolicibacterium hippocampi</name>
    <dbReference type="NCBI Taxonomy" id="659824"/>
    <lineage>
        <taxon>Bacteria</taxon>
        <taxon>Bacillati</taxon>
        <taxon>Actinomycetota</taxon>
        <taxon>Actinomycetes</taxon>
        <taxon>Mycobacteriales</taxon>
        <taxon>Mycobacteriaceae</taxon>
        <taxon>Mycolicibacterium</taxon>
    </lineage>
</organism>
<evidence type="ECO:0000313" key="2">
    <source>
        <dbReference type="EMBL" id="NVN50305.1"/>
    </source>
</evidence>
<proteinExistence type="predicted"/>
<evidence type="ECO:0000256" key="1">
    <source>
        <dbReference type="SAM" id="MobiDB-lite"/>
    </source>
</evidence>
<feature type="compositionally biased region" description="Basic and acidic residues" evidence="1">
    <location>
        <begin position="1"/>
        <end position="20"/>
    </location>
</feature>